<accession>A0A1Q5PVH7</accession>
<keyword evidence="1" id="KW-0808">Transferase</keyword>
<name>A0A1Q5PVH7_9ACTO</name>
<comment type="caution">
    <text evidence="4">The sequence shown here is derived from an EMBL/GenBank/DDBJ whole genome shotgun (WGS) entry which is preliminary data.</text>
</comment>
<proteinExistence type="predicted"/>
<reference evidence="5" key="1">
    <citation type="submission" date="2016-12" db="EMBL/GenBank/DDBJ databases">
        <authorList>
            <person name="Meng X."/>
        </authorList>
    </citation>
    <scope>NUCLEOTIDE SEQUENCE [LARGE SCALE GENOMIC DNA]</scope>
    <source>
        <strain evidence="5">DSM 20732</strain>
    </source>
</reference>
<dbReference type="InterPro" id="IPR029056">
    <property type="entry name" value="Ribokinase-like"/>
</dbReference>
<dbReference type="PANTHER" id="PTHR10584:SF166">
    <property type="entry name" value="RIBOKINASE"/>
    <property type="match status" value="1"/>
</dbReference>
<protein>
    <recommendedName>
        <fullName evidence="3">Carbohydrate kinase PfkB domain-containing protein</fullName>
    </recommendedName>
</protein>
<evidence type="ECO:0000256" key="2">
    <source>
        <dbReference type="ARBA" id="ARBA00022777"/>
    </source>
</evidence>
<feature type="domain" description="Carbohydrate kinase PfkB" evidence="3">
    <location>
        <begin position="25"/>
        <end position="313"/>
    </location>
</feature>
<dbReference type="OrthoDB" id="8578462at2"/>
<evidence type="ECO:0000313" key="4">
    <source>
        <dbReference type="EMBL" id="OKL51568.1"/>
    </source>
</evidence>
<dbReference type="STRING" id="52770.BSZ40_06910"/>
<dbReference type="InterPro" id="IPR011611">
    <property type="entry name" value="PfkB_dom"/>
</dbReference>
<dbReference type="GO" id="GO:0016301">
    <property type="term" value="F:kinase activity"/>
    <property type="evidence" value="ECO:0007669"/>
    <property type="project" value="UniProtKB-KW"/>
</dbReference>
<evidence type="ECO:0000313" key="5">
    <source>
        <dbReference type="Proteomes" id="UP000185612"/>
    </source>
</evidence>
<gene>
    <name evidence="4" type="ORF">BSZ40_06910</name>
</gene>
<evidence type="ECO:0000259" key="3">
    <source>
        <dbReference type="Pfam" id="PF00294"/>
    </source>
</evidence>
<dbReference type="FunCoup" id="A0A1Q5PVH7">
    <property type="interactions" value="237"/>
</dbReference>
<dbReference type="PANTHER" id="PTHR10584">
    <property type="entry name" value="SUGAR KINASE"/>
    <property type="match status" value="1"/>
</dbReference>
<keyword evidence="2" id="KW-0418">Kinase</keyword>
<sequence length="337" mass="35687">MVTHLEAALEEDISAHNGSFLPRFVSTGSVVIDLPMRVLKLPDRGTDAIAYSSGTVVGGGFNVVSAAARQGTRVALASPLGTGPNSAQVRNALSAEGIETLFDEMVGDTGLCIALVEPSGERTFVTTLGVEAEPQPEDLQALRLYPGDYLYVSGYDLAYPTSGPVLVPWLETIGTDVVVVMDTSPIVNEIEVEVLRKVLSRVDVLTMNRREARLLGDQLGVRDWTELGQLLAPNRLVVRRTGEHGCEILRTGNGGSVTVPAYPVEPVDTTGAGDAHTGVLVAALMDGQNIFAAAERANAAAALTATRQGPATCPTRAEIDEFMAQCSQGRPQISGWY</sequence>
<dbReference type="RefSeq" id="WP_073824562.1">
    <property type="nucleotide sequence ID" value="NZ_MQVS01000006.1"/>
</dbReference>
<dbReference type="Gene3D" id="3.40.1190.20">
    <property type="match status" value="1"/>
</dbReference>
<dbReference type="AlphaFoldDB" id="A0A1Q5PVH7"/>
<dbReference type="Proteomes" id="UP000185612">
    <property type="component" value="Unassembled WGS sequence"/>
</dbReference>
<dbReference type="EMBL" id="MQVS01000006">
    <property type="protein sequence ID" value="OKL51568.1"/>
    <property type="molecule type" value="Genomic_DNA"/>
</dbReference>
<organism evidence="4 5">
    <name type="scientific">Buchananella hordeovulneris</name>
    <dbReference type="NCBI Taxonomy" id="52770"/>
    <lineage>
        <taxon>Bacteria</taxon>
        <taxon>Bacillati</taxon>
        <taxon>Actinomycetota</taxon>
        <taxon>Actinomycetes</taxon>
        <taxon>Actinomycetales</taxon>
        <taxon>Actinomycetaceae</taxon>
        <taxon>Buchananella</taxon>
    </lineage>
</organism>
<dbReference type="GO" id="GO:0005829">
    <property type="term" value="C:cytosol"/>
    <property type="evidence" value="ECO:0007669"/>
    <property type="project" value="TreeGrafter"/>
</dbReference>
<dbReference type="SUPFAM" id="SSF53613">
    <property type="entry name" value="Ribokinase-like"/>
    <property type="match status" value="1"/>
</dbReference>
<evidence type="ECO:0000256" key="1">
    <source>
        <dbReference type="ARBA" id="ARBA00022679"/>
    </source>
</evidence>
<dbReference type="Pfam" id="PF00294">
    <property type="entry name" value="PfkB"/>
    <property type="match status" value="1"/>
</dbReference>
<keyword evidence="5" id="KW-1185">Reference proteome</keyword>